<dbReference type="AlphaFoldDB" id="A0A2W7I0F3"/>
<dbReference type="Gene3D" id="2.160.20.10">
    <property type="entry name" value="Single-stranded right-handed beta-helix, Pectin lyase-like"/>
    <property type="match status" value="1"/>
</dbReference>
<reference evidence="1 2" key="1">
    <citation type="submission" date="2018-06" db="EMBL/GenBank/DDBJ databases">
        <title>Genomic Encyclopedia of Archaeal and Bacterial Type Strains, Phase II (KMG-II): from individual species to whole genera.</title>
        <authorList>
            <person name="Goeker M."/>
        </authorList>
    </citation>
    <scope>NUCLEOTIDE SEQUENCE [LARGE SCALE GENOMIC DNA]</scope>
    <source>
        <strain evidence="1 2">DSM 24525</strain>
    </source>
</reference>
<dbReference type="OrthoDB" id="5461292at2"/>
<gene>
    <name evidence="1" type="ORF">C8P66_13429</name>
</gene>
<evidence type="ECO:0000313" key="1">
    <source>
        <dbReference type="EMBL" id="PZW38735.1"/>
    </source>
</evidence>
<dbReference type="Proteomes" id="UP000249688">
    <property type="component" value="Unassembled WGS sequence"/>
</dbReference>
<dbReference type="SUPFAM" id="SSF51126">
    <property type="entry name" value="Pectin lyase-like"/>
    <property type="match status" value="1"/>
</dbReference>
<keyword evidence="2" id="KW-1185">Reference proteome</keyword>
<dbReference type="InterPro" id="IPR012334">
    <property type="entry name" value="Pectin_lyas_fold"/>
</dbReference>
<comment type="caution">
    <text evidence="1">The sequence shown here is derived from an EMBL/GenBank/DDBJ whole genome shotgun (WGS) entry which is preliminary data.</text>
</comment>
<proteinExistence type="predicted"/>
<dbReference type="EMBL" id="QKYU01000034">
    <property type="protein sequence ID" value="PZW38735.1"/>
    <property type="molecule type" value="Genomic_DNA"/>
</dbReference>
<evidence type="ECO:0000313" key="2">
    <source>
        <dbReference type="Proteomes" id="UP000249688"/>
    </source>
</evidence>
<organism evidence="1 2">
    <name type="scientific">Humitalea rosea</name>
    <dbReference type="NCBI Taxonomy" id="990373"/>
    <lineage>
        <taxon>Bacteria</taxon>
        <taxon>Pseudomonadati</taxon>
        <taxon>Pseudomonadota</taxon>
        <taxon>Alphaproteobacteria</taxon>
        <taxon>Acetobacterales</taxon>
        <taxon>Roseomonadaceae</taxon>
        <taxon>Humitalea</taxon>
    </lineage>
</organism>
<sequence>MPARIDDLLVLNANLNKSDFAKYLRDREAVLPNDFGGLGDGVADDRTAIQACFDRAGADQKFAMIPPGTWNVSGTVTLPGGARGLIMQGTIRYTGTAPTSVLVLGDGGTIRNAEKLYSGLNVLRQTLSDWSSEADIGITVRNVDASQIELRRVEGFTIGMRTLGDGRGVEDSTFTLGRIVNNRIGLDIWCATATAWNTSIRYYGGHFAQATGVNAAQDRFGVRFGNEAGAYSNHNRHVFDAPNFELRQAGSNIAIPFLNQTSGSAIIARNMRMEACSPLAARHTAGAQDCEYDIAWTNTYLVGIDYTSTANRCGNAVINRHRAPASRFQRFLAGVPNTRAAAFRQSATEVGVEGLITIATSTTTATFMADFCFNGLTDLTPTDRAVTLAANRGLGWMLDTTQAKEFALAHWLTSGASGGRLFVRVFDGAGNVREDIAGDVLASITTMQWNGPAKGWNAGAPMDDANFNRRQTIRVGPSVAYAQVGVIGFDGPVDLQSLRLYGLPEAAPAVLNGTPLLTGALFGSGRREFAAEVSWDLPSLAPGATALIDVTVNGARAGDLAQASLVSSTRFIELDAAVWSNNTVRAMARNISAATFDLAAATLSVGVVKRRVP</sequence>
<protein>
    <recommendedName>
        <fullName evidence="3">Pectate lyase-like protein</fullName>
    </recommendedName>
</protein>
<dbReference type="RefSeq" id="WP_111400287.1">
    <property type="nucleotide sequence ID" value="NZ_QKYU01000034.1"/>
</dbReference>
<dbReference type="InterPro" id="IPR011050">
    <property type="entry name" value="Pectin_lyase_fold/virulence"/>
</dbReference>
<name>A0A2W7I0F3_9PROT</name>
<evidence type="ECO:0008006" key="3">
    <source>
        <dbReference type="Google" id="ProtNLM"/>
    </source>
</evidence>
<accession>A0A2W7I0F3</accession>